<evidence type="ECO:0000313" key="7">
    <source>
        <dbReference type="EMBL" id="ABM63062.1"/>
    </source>
</evidence>
<evidence type="ECO:0000256" key="3">
    <source>
        <dbReference type="HAMAP-Rule" id="MF_02225"/>
    </source>
</evidence>
<feature type="binding site" evidence="3">
    <location>
        <position position="325"/>
    </location>
    <ligand>
        <name>CTP</name>
        <dbReference type="ChEBI" id="CHEBI:37563"/>
    </ligand>
</feature>
<dbReference type="PANTHER" id="PTHR14359:SF6">
    <property type="entry name" value="PHOSPHOPANTOTHENOYLCYSTEINE DECARBOXYLASE"/>
    <property type="match status" value="1"/>
</dbReference>
<dbReference type="eggNOG" id="COG0452">
    <property type="taxonomic scope" value="Bacteria"/>
</dbReference>
<comment type="cofactor">
    <cofactor evidence="3">
        <name>FMN</name>
        <dbReference type="ChEBI" id="CHEBI:58210"/>
    </cofactor>
    <text evidence="3">Binds 1 FMN per subunit.</text>
</comment>
<organism evidence="7 8">
    <name type="scientific">Halorhodospira halophila (strain DSM 244 / SL1)</name>
    <name type="common">Ectothiorhodospira halophila (strain DSM 244 / SL1)</name>
    <dbReference type="NCBI Taxonomy" id="349124"/>
    <lineage>
        <taxon>Bacteria</taxon>
        <taxon>Pseudomonadati</taxon>
        <taxon>Pseudomonadota</taxon>
        <taxon>Gammaproteobacteria</taxon>
        <taxon>Chromatiales</taxon>
        <taxon>Ectothiorhodospiraceae</taxon>
        <taxon>Halorhodospira</taxon>
    </lineage>
</organism>
<dbReference type="Pfam" id="PF02441">
    <property type="entry name" value="Flavoprotein"/>
    <property type="match status" value="1"/>
</dbReference>
<dbReference type="RefSeq" id="WP_011815084.1">
    <property type="nucleotide sequence ID" value="NC_008789.1"/>
</dbReference>
<sequence length="409" mass="43119">MSLPSRPIRILLVVTGGIAAYKAADLVRELRRGGADVRVVMTAAAQHFVTPLTFQALSGHRVHTDLLDPDAEAGMGHIELARWPDRIVVAPATADFLARLAQGRADDLPAALCLASRAPIMVAPAMNHVMWEAGATRENLATLHRRGVACIGPEVGEQACGESGEGRMSDPAAIAAALLDAGGAAGPWAGRTVLITAGPTREPLDPVRYLTNRSSGRMGFALAAAAREAGARVILVAGPTALATPPGVERVDVERAGQMYDAVLGCIDEADCFIAAAAVSDYRPEREAPEKIKKGGDALTLALEPTPDTLRAVAARSPRPFVVGFAAETERVSEYARRKLNDKDLDLIAANRVGPGQGFDTDDNALEVLWRDGSVALAEQPKTALARELLQIVAERAGFAEATRSHHAP</sequence>
<comment type="function">
    <text evidence="3">Catalyzes two sequential steps in the biosynthesis of coenzyme A. In the first step cysteine is conjugated to 4'-phosphopantothenate to form 4-phosphopantothenoylcysteine. In the second step the latter compound is decarboxylated to form 4'-phosphopantotheine.</text>
</comment>
<dbReference type="HOGENOM" id="CLU_033319_0_1_6"/>
<keyword evidence="3 4" id="KW-0288">FMN</keyword>
<feature type="region of interest" description="Phosphopantothenoylcysteine decarboxylase" evidence="3">
    <location>
        <begin position="1"/>
        <end position="192"/>
    </location>
</feature>
<feature type="domain" description="DNA/pantothenate metabolism flavoprotein C-terminal" evidence="6">
    <location>
        <begin position="188"/>
        <end position="395"/>
    </location>
</feature>
<dbReference type="EMBL" id="CP000544">
    <property type="protein sequence ID" value="ABM63062.1"/>
    <property type="molecule type" value="Genomic_DNA"/>
</dbReference>
<keyword evidence="8" id="KW-1185">Reference proteome</keyword>
<dbReference type="Gene3D" id="3.40.50.1950">
    <property type="entry name" value="Flavin prenyltransferase-like"/>
    <property type="match status" value="1"/>
</dbReference>
<keyword evidence="3 4" id="KW-0285">Flavoprotein</keyword>
<dbReference type="GO" id="GO:0046872">
    <property type="term" value="F:metal ion binding"/>
    <property type="evidence" value="ECO:0007669"/>
    <property type="project" value="UniProtKB-KW"/>
</dbReference>
<dbReference type="OrthoDB" id="9802554at2"/>
<dbReference type="Pfam" id="PF04127">
    <property type="entry name" value="DFP"/>
    <property type="match status" value="1"/>
</dbReference>
<evidence type="ECO:0000259" key="5">
    <source>
        <dbReference type="Pfam" id="PF02441"/>
    </source>
</evidence>
<dbReference type="EC" id="6.3.2.5" evidence="3"/>
<dbReference type="GO" id="GO:0015937">
    <property type="term" value="P:coenzyme A biosynthetic process"/>
    <property type="evidence" value="ECO:0007669"/>
    <property type="project" value="UniProtKB-UniRule"/>
</dbReference>
<dbReference type="InterPro" id="IPR035929">
    <property type="entry name" value="CoaB-like_sf"/>
</dbReference>
<protein>
    <recommendedName>
        <fullName evidence="3">Coenzyme A biosynthesis bifunctional protein CoaBC</fullName>
    </recommendedName>
    <alternativeName>
        <fullName evidence="3">DNA/pantothenate metabolism flavoprotein</fullName>
    </alternativeName>
    <alternativeName>
        <fullName evidence="3">Phosphopantothenoylcysteine synthetase/decarboxylase</fullName>
        <shortName evidence="3">PPCS-PPCDC</shortName>
    </alternativeName>
    <domain>
        <recommendedName>
            <fullName evidence="3">Phosphopantothenoylcysteine decarboxylase</fullName>
            <shortName evidence="3">PPC decarboxylase</shortName>
            <shortName evidence="3">PPC-DC</shortName>
            <ecNumber evidence="3">4.1.1.36</ecNumber>
        </recommendedName>
        <alternativeName>
            <fullName evidence="3">CoaC</fullName>
        </alternativeName>
    </domain>
    <domain>
        <recommendedName>
            <fullName evidence="3">Phosphopantothenate--cysteine ligase</fullName>
            <ecNumber evidence="3">6.3.2.5</ecNumber>
        </recommendedName>
        <alternativeName>
            <fullName evidence="3">CoaB</fullName>
        </alternativeName>
        <alternativeName>
            <fullName evidence="3">Phosphopantothenoylcysteine synthetase</fullName>
            <shortName evidence="3">PPC synthetase</shortName>
            <shortName evidence="3">PPC-S</shortName>
        </alternativeName>
    </domain>
</protein>
<dbReference type="KEGG" id="hha:Hhal_2299"/>
<dbReference type="HAMAP" id="MF_02225">
    <property type="entry name" value="CoaBC"/>
    <property type="match status" value="1"/>
</dbReference>
<dbReference type="GO" id="GO:0010181">
    <property type="term" value="F:FMN binding"/>
    <property type="evidence" value="ECO:0007669"/>
    <property type="project" value="UniProtKB-UniRule"/>
</dbReference>
<feature type="binding site" evidence="3">
    <location>
        <position position="343"/>
    </location>
    <ligand>
        <name>CTP</name>
        <dbReference type="ChEBI" id="CHEBI:37563"/>
    </ligand>
</feature>
<comment type="catalytic activity">
    <reaction evidence="3 4">
        <text>(R)-4'-phosphopantothenate + L-cysteine + CTP = N-[(R)-4-phosphopantothenoyl]-L-cysteine + CMP + diphosphate + H(+)</text>
        <dbReference type="Rhea" id="RHEA:19397"/>
        <dbReference type="ChEBI" id="CHEBI:10986"/>
        <dbReference type="ChEBI" id="CHEBI:15378"/>
        <dbReference type="ChEBI" id="CHEBI:33019"/>
        <dbReference type="ChEBI" id="CHEBI:35235"/>
        <dbReference type="ChEBI" id="CHEBI:37563"/>
        <dbReference type="ChEBI" id="CHEBI:59458"/>
        <dbReference type="ChEBI" id="CHEBI:60377"/>
        <dbReference type="EC" id="6.3.2.5"/>
    </reaction>
</comment>
<dbReference type="GO" id="GO:0004633">
    <property type="term" value="F:phosphopantothenoylcysteine decarboxylase activity"/>
    <property type="evidence" value="ECO:0007669"/>
    <property type="project" value="UniProtKB-UniRule"/>
</dbReference>
<dbReference type="InterPro" id="IPR003382">
    <property type="entry name" value="Flavoprotein"/>
</dbReference>
<comment type="catalytic activity">
    <reaction evidence="3 4">
        <text>N-[(R)-4-phosphopantothenoyl]-L-cysteine + H(+) = (R)-4'-phosphopantetheine + CO2</text>
        <dbReference type="Rhea" id="RHEA:16793"/>
        <dbReference type="ChEBI" id="CHEBI:15378"/>
        <dbReference type="ChEBI" id="CHEBI:16526"/>
        <dbReference type="ChEBI" id="CHEBI:59458"/>
        <dbReference type="ChEBI" id="CHEBI:61723"/>
        <dbReference type="EC" id="4.1.1.36"/>
    </reaction>
</comment>
<dbReference type="InterPro" id="IPR036551">
    <property type="entry name" value="Flavin_trans-like"/>
</dbReference>
<feature type="binding site" evidence="3">
    <location>
        <position position="281"/>
    </location>
    <ligand>
        <name>CTP</name>
        <dbReference type="ChEBI" id="CHEBI:37563"/>
    </ligand>
</feature>
<dbReference type="EC" id="4.1.1.36" evidence="3"/>
<evidence type="ECO:0000256" key="1">
    <source>
        <dbReference type="ARBA" id="ARBA00022793"/>
    </source>
</evidence>
<dbReference type="SUPFAM" id="SSF102645">
    <property type="entry name" value="CoaB-like"/>
    <property type="match status" value="1"/>
</dbReference>
<dbReference type="Gene3D" id="3.40.50.10300">
    <property type="entry name" value="CoaB-like"/>
    <property type="match status" value="1"/>
</dbReference>
<dbReference type="Proteomes" id="UP000000647">
    <property type="component" value="Chromosome"/>
</dbReference>
<comment type="function">
    <text evidence="4">Catalyzes two steps in the biosynthesis of coenzyme A. In the first step cysteine is conjugated to 4'-phosphopantothenate to form 4-phosphopantothenoylcysteine, in the latter compound is decarboxylated to form 4'-phosphopantotheine.</text>
</comment>
<feature type="domain" description="Flavoprotein" evidence="5">
    <location>
        <begin position="9"/>
        <end position="180"/>
    </location>
</feature>
<comment type="pathway">
    <text evidence="3 4">Cofactor biosynthesis; coenzyme A biosynthesis; CoA from (R)-pantothenate: step 3/5.</text>
</comment>
<comment type="cofactor">
    <cofactor evidence="3">
        <name>Mg(2+)</name>
        <dbReference type="ChEBI" id="CHEBI:18420"/>
    </cofactor>
</comment>
<dbReference type="GO" id="GO:0004632">
    <property type="term" value="F:phosphopantothenate--cysteine ligase activity"/>
    <property type="evidence" value="ECO:0007669"/>
    <property type="project" value="UniProtKB-UniRule"/>
</dbReference>
<keyword evidence="3" id="KW-0479">Metal-binding</keyword>
<evidence type="ECO:0000313" key="8">
    <source>
        <dbReference type="Proteomes" id="UP000000647"/>
    </source>
</evidence>
<dbReference type="GO" id="GO:0015941">
    <property type="term" value="P:pantothenate catabolic process"/>
    <property type="evidence" value="ECO:0007669"/>
    <property type="project" value="InterPro"/>
</dbReference>
<reference evidence="8" key="1">
    <citation type="submission" date="2006-12" db="EMBL/GenBank/DDBJ databases">
        <title>Complete sequence of Halorhodospira halophila SL1.</title>
        <authorList>
            <consortium name="US DOE Joint Genome Institute"/>
            <person name="Copeland A."/>
            <person name="Lucas S."/>
            <person name="Lapidus A."/>
            <person name="Barry K."/>
            <person name="Detter J.C."/>
            <person name="Glavina del Rio T."/>
            <person name="Hammon N."/>
            <person name="Israni S."/>
            <person name="Dalin E."/>
            <person name="Tice H."/>
            <person name="Pitluck S."/>
            <person name="Saunders E."/>
            <person name="Brettin T."/>
            <person name="Bruce D."/>
            <person name="Han C."/>
            <person name="Tapia R."/>
            <person name="Schmutz J."/>
            <person name="Larimer F."/>
            <person name="Land M."/>
            <person name="Hauser L."/>
            <person name="Kyrpides N."/>
            <person name="Mikhailova N."/>
            <person name="Hoff W."/>
            <person name="Richardson P."/>
        </authorList>
    </citation>
    <scope>NUCLEOTIDE SEQUENCE [LARGE SCALE GENOMIC DNA]</scope>
    <source>
        <strain evidence="8">DSM 244 / SL1</strain>
    </source>
</reference>
<reference evidence="7 8" key="2">
    <citation type="journal article" date="2013" name="Stand. Genomic Sci.">
        <title>Complete genome sequence of Halorhodospira halophila SL1.</title>
        <authorList>
            <person name="Challacombe J.F."/>
            <person name="Majid S."/>
            <person name="Deole R."/>
            <person name="Brettin T.S."/>
            <person name="Bruce D."/>
            <person name="Delano S.F."/>
            <person name="Detter J.C."/>
            <person name="Gleasner C.D."/>
            <person name="Han C.S."/>
            <person name="Misra M."/>
            <person name="Reitenga K.G."/>
            <person name="Mikhailova N."/>
            <person name="Woyke T."/>
            <person name="Pitluck S."/>
            <person name="Nolan M."/>
            <person name="Land M.L."/>
            <person name="Saunders E."/>
            <person name="Tapia R."/>
            <person name="Lapidus A."/>
            <person name="Ivanova N."/>
            <person name="Hoff W.D."/>
        </authorList>
    </citation>
    <scope>NUCLEOTIDE SEQUENCE [LARGE SCALE GENOMIC DNA]</scope>
    <source>
        <strain evidence="8">DSM 244 / SL1</strain>
    </source>
</reference>
<comment type="caution">
    <text evidence="3">Lacks conserved residue(s) required for the propagation of feature annotation.</text>
</comment>
<dbReference type="InterPro" id="IPR007085">
    <property type="entry name" value="DNA/pantothenate-metab_flavo_C"/>
</dbReference>
<feature type="active site" description="Proton donor" evidence="3">
    <location>
        <position position="160"/>
    </location>
</feature>
<comment type="pathway">
    <text evidence="3 4">Cofactor biosynthesis; coenzyme A biosynthesis; CoA from (R)-pantothenate: step 2/5.</text>
</comment>
<dbReference type="InterPro" id="IPR005252">
    <property type="entry name" value="CoaBC"/>
</dbReference>
<evidence type="ECO:0000259" key="6">
    <source>
        <dbReference type="Pfam" id="PF04127"/>
    </source>
</evidence>
<accession>A1WZF0</accession>
<dbReference type="PANTHER" id="PTHR14359">
    <property type="entry name" value="HOMO-OLIGOMERIC FLAVIN CONTAINING CYS DECARBOXYLASE FAMILY"/>
    <property type="match status" value="1"/>
</dbReference>
<dbReference type="SUPFAM" id="SSF52507">
    <property type="entry name" value="Homo-oligomeric flavin-containing Cys decarboxylases, HFCD"/>
    <property type="match status" value="1"/>
</dbReference>
<dbReference type="UniPathway" id="UPA00241">
    <property type="reaction ID" value="UER00353"/>
</dbReference>
<feature type="region of interest" description="Phosphopantothenate--cysteine ligase" evidence="3">
    <location>
        <begin position="193"/>
        <end position="409"/>
    </location>
</feature>
<evidence type="ECO:0000256" key="4">
    <source>
        <dbReference type="RuleBase" id="RU364078"/>
    </source>
</evidence>
<feature type="binding site" evidence="3">
    <location>
        <position position="339"/>
    </location>
    <ligand>
        <name>CTP</name>
        <dbReference type="ChEBI" id="CHEBI:37563"/>
    </ligand>
</feature>
<keyword evidence="3" id="KW-0460">Magnesium</keyword>
<comment type="similarity">
    <text evidence="3 4">In the N-terminal section; belongs to the HFCD (homo-oligomeric flavin containing Cys decarboxylase) superfamily.</text>
</comment>
<name>A1WZF0_HALHL</name>
<keyword evidence="1 3" id="KW-0210">Decarboxylase</keyword>
<dbReference type="NCBIfam" id="TIGR00521">
    <property type="entry name" value="coaBC_dfp"/>
    <property type="match status" value="1"/>
</dbReference>
<comment type="similarity">
    <text evidence="3 4">In the C-terminal section; belongs to the PPC synthetase family.</text>
</comment>
<feature type="binding site" evidence="3">
    <location>
        <position position="291"/>
    </location>
    <ligand>
        <name>CTP</name>
        <dbReference type="ChEBI" id="CHEBI:37563"/>
    </ligand>
</feature>
<dbReference type="AlphaFoldDB" id="A1WZF0"/>
<keyword evidence="3 4" id="KW-0436">Ligase</keyword>
<keyword evidence="3" id="KW-0511">Multifunctional enzyme</keyword>
<proteinExistence type="inferred from homology"/>
<evidence type="ECO:0000256" key="2">
    <source>
        <dbReference type="ARBA" id="ARBA00023239"/>
    </source>
</evidence>
<keyword evidence="2 3" id="KW-0456">Lyase</keyword>
<dbReference type="GO" id="GO:0071513">
    <property type="term" value="C:phosphopantothenoylcysteine decarboxylase complex"/>
    <property type="evidence" value="ECO:0007669"/>
    <property type="project" value="TreeGrafter"/>
</dbReference>
<dbReference type="STRING" id="349124.Hhal_2299"/>
<gene>
    <name evidence="3" type="primary">coaBC</name>
    <name evidence="7" type="ordered locus">Hhal_2299</name>
</gene>